<dbReference type="GO" id="GO:0030942">
    <property type="term" value="F:endoplasmic reticulum signal peptide binding"/>
    <property type="evidence" value="ECO:0007669"/>
    <property type="project" value="TreeGrafter"/>
</dbReference>
<evidence type="ECO:0000259" key="3">
    <source>
        <dbReference type="PROSITE" id="PS00300"/>
    </source>
</evidence>
<reference evidence="4" key="1">
    <citation type="submission" date="2020-08" db="EMBL/GenBank/DDBJ databases">
        <title>Plant Genome Project.</title>
        <authorList>
            <person name="Zhang R.-G."/>
        </authorList>
    </citation>
    <scope>NUCLEOTIDE SEQUENCE</scope>
    <source>
        <strain evidence="4">WSP0</strain>
        <tissue evidence="4">Leaf</tissue>
    </source>
</reference>
<evidence type="ECO:0000313" key="5">
    <source>
        <dbReference type="Proteomes" id="UP000823749"/>
    </source>
</evidence>
<accession>A0AAV6K4V4</accession>
<dbReference type="EMBL" id="JACTNZ010000005">
    <property type="protein sequence ID" value="KAG5547455.1"/>
    <property type="molecule type" value="Genomic_DNA"/>
</dbReference>
<dbReference type="GO" id="GO:0005525">
    <property type="term" value="F:GTP binding"/>
    <property type="evidence" value="ECO:0007669"/>
    <property type="project" value="UniProtKB-KW"/>
</dbReference>
<dbReference type="InterPro" id="IPR000897">
    <property type="entry name" value="SRP54_GTPase_dom"/>
</dbReference>
<evidence type="ECO:0000256" key="1">
    <source>
        <dbReference type="ARBA" id="ARBA00022741"/>
    </source>
</evidence>
<name>A0AAV6K4V4_9ERIC</name>
<dbReference type="GO" id="GO:0003924">
    <property type="term" value="F:GTPase activity"/>
    <property type="evidence" value="ECO:0007669"/>
    <property type="project" value="InterPro"/>
</dbReference>
<gene>
    <name evidence="4" type="ORF">RHGRI_013224</name>
</gene>
<dbReference type="GO" id="GO:0005829">
    <property type="term" value="C:cytosol"/>
    <property type="evidence" value="ECO:0007669"/>
    <property type="project" value="TreeGrafter"/>
</dbReference>
<dbReference type="SMART" id="SM00962">
    <property type="entry name" value="SRP54"/>
    <property type="match status" value="1"/>
</dbReference>
<sequence length="232" mass="26056">MRQVSEATNPDLAIFVMDGSIGQAAYDQAQAFKQSVAIGAVILTKMDGHAKGGGALSAVAATKSPLTFIGTGEHMHEFEVFNVQSFVKRLMGEHLPLSIIMLCCLRYFVVYEFKFMTLYLRYADSFCSVSLEFQLGMGDLSGFIDKIQEVEYQQPEHMLKILDGNFTLRMMYDLYQSMLKGSMGQVCFSYYLALSLLPGLGAKLMRKGQEKENQAKIKRYMVMMDSMTKEGK</sequence>
<dbReference type="Pfam" id="PF00448">
    <property type="entry name" value="SRP54"/>
    <property type="match status" value="1"/>
</dbReference>
<dbReference type="SUPFAM" id="SSF47446">
    <property type="entry name" value="Signal peptide-binding domain"/>
    <property type="match status" value="1"/>
</dbReference>
<dbReference type="Gene3D" id="1.10.260.30">
    <property type="entry name" value="Signal recognition particle, SRP54 subunit, M-domain"/>
    <property type="match status" value="1"/>
</dbReference>
<dbReference type="GO" id="GO:0005786">
    <property type="term" value="C:signal recognition particle, endoplasmic reticulum targeting"/>
    <property type="evidence" value="ECO:0007669"/>
    <property type="project" value="TreeGrafter"/>
</dbReference>
<comment type="caution">
    <text evidence="4">The sequence shown here is derived from an EMBL/GenBank/DDBJ whole genome shotgun (WGS) entry which is preliminary data.</text>
</comment>
<dbReference type="AlphaFoldDB" id="A0AAV6K4V4"/>
<dbReference type="InterPro" id="IPR036891">
    <property type="entry name" value="Signal_recog_part_SRP54_M_sf"/>
</dbReference>
<proteinExistence type="predicted"/>
<protein>
    <recommendedName>
        <fullName evidence="3">SRP54-type proteins GTP-binding domain-containing protein</fullName>
    </recommendedName>
</protein>
<dbReference type="PANTHER" id="PTHR11564">
    <property type="entry name" value="SIGNAL RECOGNITION PARTICLE 54K PROTEIN SRP54"/>
    <property type="match status" value="1"/>
</dbReference>
<feature type="domain" description="SRP54-type proteins GTP-binding" evidence="3">
    <location>
        <begin position="65"/>
        <end position="78"/>
    </location>
</feature>
<dbReference type="GO" id="GO:0006616">
    <property type="term" value="P:SRP-dependent cotranslational protein targeting to membrane, translocation"/>
    <property type="evidence" value="ECO:0007669"/>
    <property type="project" value="TreeGrafter"/>
</dbReference>
<dbReference type="Proteomes" id="UP000823749">
    <property type="component" value="Chromosome 5"/>
</dbReference>
<dbReference type="PROSITE" id="PS00300">
    <property type="entry name" value="SRP54"/>
    <property type="match status" value="1"/>
</dbReference>
<organism evidence="4 5">
    <name type="scientific">Rhododendron griersonianum</name>
    <dbReference type="NCBI Taxonomy" id="479676"/>
    <lineage>
        <taxon>Eukaryota</taxon>
        <taxon>Viridiplantae</taxon>
        <taxon>Streptophyta</taxon>
        <taxon>Embryophyta</taxon>
        <taxon>Tracheophyta</taxon>
        <taxon>Spermatophyta</taxon>
        <taxon>Magnoliopsida</taxon>
        <taxon>eudicotyledons</taxon>
        <taxon>Gunneridae</taxon>
        <taxon>Pentapetalae</taxon>
        <taxon>asterids</taxon>
        <taxon>Ericales</taxon>
        <taxon>Ericaceae</taxon>
        <taxon>Ericoideae</taxon>
        <taxon>Rhodoreae</taxon>
        <taxon>Rhododendron</taxon>
    </lineage>
</organism>
<dbReference type="InterPro" id="IPR027417">
    <property type="entry name" value="P-loop_NTPase"/>
</dbReference>
<keyword evidence="2" id="KW-0342">GTP-binding</keyword>
<evidence type="ECO:0000256" key="2">
    <source>
        <dbReference type="ARBA" id="ARBA00023134"/>
    </source>
</evidence>
<dbReference type="InterPro" id="IPR022941">
    <property type="entry name" value="SRP54"/>
</dbReference>
<keyword evidence="1" id="KW-0547">Nucleotide-binding</keyword>
<evidence type="ECO:0000313" key="4">
    <source>
        <dbReference type="EMBL" id="KAG5547455.1"/>
    </source>
</evidence>
<dbReference type="GO" id="GO:0008312">
    <property type="term" value="F:7S RNA binding"/>
    <property type="evidence" value="ECO:0007669"/>
    <property type="project" value="InterPro"/>
</dbReference>
<dbReference type="PANTHER" id="PTHR11564:SF5">
    <property type="entry name" value="SIGNAL RECOGNITION PARTICLE SUBUNIT SRP54"/>
    <property type="match status" value="1"/>
</dbReference>
<dbReference type="Gene3D" id="3.40.50.300">
    <property type="entry name" value="P-loop containing nucleotide triphosphate hydrolases"/>
    <property type="match status" value="1"/>
</dbReference>
<dbReference type="SUPFAM" id="SSF52540">
    <property type="entry name" value="P-loop containing nucleoside triphosphate hydrolases"/>
    <property type="match status" value="1"/>
</dbReference>
<keyword evidence="5" id="KW-1185">Reference proteome</keyword>